<proteinExistence type="predicted"/>
<protein>
    <submittedName>
        <fullName evidence="1">Uncharacterized protein</fullName>
    </submittedName>
</protein>
<accession>A0AA86T9P7</accession>
<organism evidence="1 2">
    <name type="scientific">Sphenostylis stenocarpa</name>
    <dbReference type="NCBI Taxonomy" id="92480"/>
    <lineage>
        <taxon>Eukaryota</taxon>
        <taxon>Viridiplantae</taxon>
        <taxon>Streptophyta</taxon>
        <taxon>Embryophyta</taxon>
        <taxon>Tracheophyta</taxon>
        <taxon>Spermatophyta</taxon>
        <taxon>Magnoliopsida</taxon>
        <taxon>eudicotyledons</taxon>
        <taxon>Gunneridae</taxon>
        <taxon>Pentapetalae</taxon>
        <taxon>rosids</taxon>
        <taxon>fabids</taxon>
        <taxon>Fabales</taxon>
        <taxon>Fabaceae</taxon>
        <taxon>Papilionoideae</taxon>
        <taxon>50 kb inversion clade</taxon>
        <taxon>NPAAA clade</taxon>
        <taxon>indigoferoid/millettioid clade</taxon>
        <taxon>Phaseoleae</taxon>
        <taxon>Sphenostylis</taxon>
    </lineage>
</organism>
<name>A0AA86T9P7_9FABA</name>
<feature type="non-terminal residue" evidence="1">
    <location>
        <position position="1"/>
    </location>
</feature>
<evidence type="ECO:0000313" key="2">
    <source>
        <dbReference type="Proteomes" id="UP001189624"/>
    </source>
</evidence>
<dbReference type="AlphaFoldDB" id="A0AA86T9P7"/>
<dbReference type="Gramene" id="rna-AYBTSS11_LOCUS24215">
    <property type="protein sequence ID" value="CAJ1972166.1"/>
    <property type="gene ID" value="gene-AYBTSS11_LOCUS24215"/>
</dbReference>
<dbReference type="Proteomes" id="UP001189624">
    <property type="component" value="Chromosome 8"/>
</dbReference>
<dbReference type="EMBL" id="OY731405">
    <property type="protein sequence ID" value="CAJ1972166.1"/>
    <property type="molecule type" value="Genomic_DNA"/>
</dbReference>
<gene>
    <name evidence="1" type="ORF">AYBTSS11_LOCUS24215</name>
</gene>
<evidence type="ECO:0000313" key="1">
    <source>
        <dbReference type="EMBL" id="CAJ1972166.1"/>
    </source>
</evidence>
<reference evidence="1" key="1">
    <citation type="submission" date="2023-10" db="EMBL/GenBank/DDBJ databases">
        <authorList>
            <person name="Domelevo Entfellner J.-B."/>
        </authorList>
    </citation>
    <scope>NUCLEOTIDE SEQUENCE</scope>
</reference>
<sequence>TLLAEVSELHDLGELVLSENNFSRVIPCSLGRCICKCPFVIEEIMGEYHRQEHFSYGDKFLILTYGCGYCGSSHRNISHERD</sequence>
<keyword evidence="2" id="KW-1185">Reference proteome</keyword>